<name>A0A1M7GGA2_9RHOB</name>
<organism evidence="1 2">
    <name type="scientific">Roseovarius pacificus</name>
    <dbReference type="NCBI Taxonomy" id="337701"/>
    <lineage>
        <taxon>Bacteria</taxon>
        <taxon>Pseudomonadati</taxon>
        <taxon>Pseudomonadota</taxon>
        <taxon>Alphaproteobacteria</taxon>
        <taxon>Rhodobacterales</taxon>
        <taxon>Roseobacteraceae</taxon>
        <taxon>Roseovarius</taxon>
    </lineage>
</organism>
<evidence type="ECO:0000313" key="2">
    <source>
        <dbReference type="Proteomes" id="UP000183974"/>
    </source>
</evidence>
<sequence>MVAGWSLRTAGPKWACVWRNHPEAQCRLRTIVMPAPWNGWCDPAWQALLHQRLHEIGLEPDGPDPRLLAQAERETFARLAPPWTKRMMEQYK</sequence>
<proteinExistence type="predicted"/>
<accession>A0A1M7GGA2</accession>
<dbReference type="EMBL" id="FRBR01000010">
    <property type="protein sequence ID" value="SHM14899.1"/>
    <property type="molecule type" value="Genomic_DNA"/>
</dbReference>
<dbReference type="AlphaFoldDB" id="A0A1M7GGA2"/>
<protein>
    <submittedName>
        <fullName evidence="1">Uncharacterized protein</fullName>
    </submittedName>
</protein>
<dbReference type="STRING" id="337701.SAMN05444398_110143"/>
<reference evidence="1 2" key="1">
    <citation type="submission" date="2016-11" db="EMBL/GenBank/DDBJ databases">
        <authorList>
            <person name="Jaros S."/>
            <person name="Januszkiewicz K."/>
            <person name="Wedrychowicz H."/>
        </authorList>
    </citation>
    <scope>NUCLEOTIDE SEQUENCE [LARGE SCALE GENOMIC DNA]</scope>
    <source>
        <strain evidence="1 2">DSM 29589</strain>
    </source>
</reference>
<dbReference type="Proteomes" id="UP000183974">
    <property type="component" value="Unassembled WGS sequence"/>
</dbReference>
<evidence type="ECO:0000313" key="1">
    <source>
        <dbReference type="EMBL" id="SHM14899.1"/>
    </source>
</evidence>
<gene>
    <name evidence="1" type="ORF">SAMN05444398_110143</name>
</gene>
<keyword evidence="2" id="KW-1185">Reference proteome</keyword>